<dbReference type="InterPro" id="IPR002364">
    <property type="entry name" value="Quin_OxRdtase/zeta-crystal_CS"/>
</dbReference>
<protein>
    <recommendedName>
        <fullName evidence="8">Zinc-type alcohol dehydrogenase-like protein</fullName>
    </recommendedName>
</protein>
<dbReference type="InterPro" id="IPR014182">
    <property type="entry name" value="ADH_Zn_typ-1"/>
</dbReference>
<dbReference type="OrthoDB" id="9792162at2"/>
<dbReference type="GO" id="GO:0005737">
    <property type="term" value="C:cytoplasm"/>
    <property type="evidence" value="ECO:0007669"/>
    <property type="project" value="UniProtKB-SubCell"/>
</dbReference>
<keyword evidence="6" id="KW-0694">RNA-binding</keyword>
<keyword evidence="8" id="KW-0862">Zinc</keyword>
<name>A0A5C6DQA4_9BACT</name>
<keyword evidence="4" id="KW-0963">Cytoplasm</keyword>
<evidence type="ECO:0000256" key="7">
    <source>
        <dbReference type="ARBA" id="ARBA00022990"/>
    </source>
</evidence>
<reference evidence="10 11" key="1">
    <citation type="submission" date="2019-02" db="EMBL/GenBank/DDBJ databases">
        <title>Deep-cultivation of Planctomycetes and their phenomic and genomic characterization uncovers novel biology.</title>
        <authorList>
            <person name="Wiegand S."/>
            <person name="Jogler M."/>
            <person name="Boedeker C."/>
            <person name="Pinto D."/>
            <person name="Vollmers J."/>
            <person name="Rivas-Marin E."/>
            <person name="Kohn T."/>
            <person name="Peeters S.H."/>
            <person name="Heuer A."/>
            <person name="Rast P."/>
            <person name="Oberbeckmann S."/>
            <person name="Bunk B."/>
            <person name="Jeske O."/>
            <person name="Meyerdierks A."/>
            <person name="Storesund J.E."/>
            <person name="Kallscheuer N."/>
            <person name="Luecker S."/>
            <person name="Lage O.M."/>
            <person name="Pohl T."/>
            <person name="Merkel B.J."/>
            <person name="Hornburger P."/>
            <person name="Mueller R.-W."/>
            <person name="Bruemmer F."/>
            <person name="Labrenz M."/>
            <person name="Spormann A.M."/>
            <person name="Op Den Camp H."/>
            <person name="Overmann J."/>
            <person name="Amann R."/>
            <person name="Jetten M.S.M."/>
            <person name="Mascher T."/>
            <person name="Medema M.H."/>
            <person name="Devos D.P."/>
            <person name="Kaster A.-K."/>
            <person name="Ovreas L."/>
            <person name="Rohde M."/>
            <person name="Galperin M.Y."/>
            <person name="Jogler C."/>
        </authorList>
    </citation>
    <scope>NUCLEOTIDE SEQUENCE [LARGE SCALE GENOMIC DNA]</scope>
    <source>
        <strain evidence="10 11">Q31b</strain>
    </source>
</reference>
<dbReference type="Gene3D" id="3.90.180.10">
    <property type="entry name" value="Medium-chain alcohol dehydrogenases, catalytic domain"/>
    <property type="match status" value="1"/>
</dbReference>
<dbReference type="SUPFAM" id="SSF50129">
    <property type="entry name" value="GroES-like"/>
    <property type="match status" value="1"/>
</dbReference>
<keyword evidence="5" id="KW-0521">NADP</keyword>
<dbReference type="GO" id="GO:0003723">
    <property type="term" value="F:RNA binding"/>
    <property type="evidence" value="ECO:0007669"/>
    <property type="project" value="UniProtKB-KW"/>
</dbReference>
<dbReference type="RefSeq" id="WP_146601286.1">
    <property type="nucleotide sequence ID" value="NZ_SJPY01000006.1"/>
</dbReference>
<dbReference type="PROSITE" id="PS01162">
    <property type="entry name" value="QOR_ZETA_CRYSTAL"/>
    <property type="match status" value="1"/>
</dbReference>
<dbReference type="InterPro" id="IPR013154">
    <property type="entry name" value="ADH-like_N"/>
</dbReference>
<dbReference type="PANTHER" id="PTHR44154">
    <property type="entry name" value="QUINONE OXIDOREDUCTASE"/>
    <property type="match status" value="1"/>
</dbReference>
<comment type="caution">
    <text evidence="10">The sequence shown here is derived from an EMBL/GenBank/DDBJ whole genome shotgun (WGS) entry which is preliminary data.</text>
</comment>
<dbReference type="InterPro" id="IPR051603">
    <property type="entry name" value="Zinc-ADH_QOR/CCCR"/>
</dbReference>
<accession>A0A5C6DQA4</accession>
<evidence type="ECO:0000313" key="11">
    <source>
        <dbReference type="Proteomes" id="UP000315471"/>
    </source>
</evidence>
<evidence type="ECO:0000256" key="8">
    <source>
        <dbReference type="RuleBase" id="RU364000"/>
    </source>
</evidence>
<dbReference type="GO" id="GO:0016491">
    <property type="term" value="F:oxidoreductase activity"/>
    <property type="evidence" value="ECO:0007669"/>
    <property type="project" value="UniProtKB-KW"/>
</dbReference>
<comment type="subunit">
    <text evidence="3">Homotetramer.</text>
</comment>
<feature type="domain" description="Enoyl reductase (ER)" evidence="9">
    <location>
        <begin position="13"/>
        <end position="338"/>
    </location>
</feature>
<proteinExistence type="inferred from homology"/>
<evidence type="ECO:0000256" key="5">
    <source>
        <dbReference type="ARBA" id="ARBA00022857"/>
    </source>
</evidence>
<evidence type="ECO:0000256" key="1">
    <source>
        <dbReference type="ARBA" id="ARBA00004496"/>
    </source>
</evidence>
<dbReference type="CDD" id="cd08252">
    <property type="entry name" value="AL_MDR"/>
    <property type="match status" value="1"/>
</dbReference>
<organism evidence="10 11">
    <name type="scientific">Novipirellula aureliae</name>
    <dbReference type="NCBI Taxonomy" id="2527966"/>
    <lineage>
        <taxon>Bacteria</taxon>
        <taxon>Pseudomonadati</taxon>
        <taxon>Planctomycetota</taxon>
        <taxon>Planctomycetia</taxon>
        <taxon>Pirellulales</taxon>
        <taxon>Pirellulaceae</taxon>
        <taxon>Novipirellula</taxon>
    </lineage>
</organism>
<dbReference type="AlphaFoldDB" id="A0A5C6DQA4"/>
<evidence type="ECO:0000256" key="3">
    <source>
        <dbReference type="ARBA" id="ARBA00011881"/>
    </source>
</evidence>
<dbReference type="InterPro" id="IPR013149">
    <property type="entry name" value="ADH-like_C"/>
</dbReference>
<evidence type="ECO:0000256" key="4">
    <source>
        <dbReference type="ARBA" id="ARBA00022490"/>
    </source>
</evidence>
<dbReference type="PANTHER" id="PTHR44154:SF1">
    <property type="entry name" value="QUINONE OXIDOREDUCTASE"/>
    <property type="match status" value="1"/>
</dbReference>
<dbReference type="InterPro" id="IPR020843">
    <property type="entry name" value="ER"/>
</dbReference>
<dbReference type="Pfam" id="PF08240">
    <property type="entry name" value="ADH_N"/>
    <property type="match status" value="1"/>
</dbReference>
<dbReference type="Proteomes" id="UP000315471">
    <property type="component" value="Unassembled WGS sequence"/>
</dbReference>
<evidence type="ECO:0000313" key="10">
    <source>
        <dbReference type="EMBL" id="TWU39010.1"/>
    </source>
</evidence>
<dbReference type="SMART" id="SM00829">
    <property type="entry name" value="PKS_ER"/>
    <property type="match status" value="1"/>
</dbReference>
<dbReference type="Pfam" id="PF00107">
    <property type="entry name" value="ADH_zinc_N"/>
    <property type="match status" value="1"/>
</dbReference>
<dbReference type="InterPro" id="IPR036291">
    <property type="entry name" value="NAD(P)-bd_dom_sf"/>
</dbReference>
<dbReference type="NCBIfam" id="TIGR02817">
    <property type="entry name" value="adh_fam_1"/>
    <property type="match status" value="1"/>
</dbReference>
<keyword evidence="8" id="KW-0560">Oxidoreductase</keyword>
<keyword evidence="7" id="KW-0007">Acetylation</keyword>
<dbReference type="SUPFAM" id="SSF51735">
    <property type="entry name" value="NAD(P)-binding Rossmann-fold domains"/>
    <property type="match status" value="1"/>
</dbReference>
<dbReference type="EMBL" id="SJPY01000006">
    <property type="protein sequence ID" value="TWU39010.1"/>
    <property type="molecule type" value="Genomic_DNA"/>
</dbReference>
<comment type="similarity">
    <text evidence="2 8">Belongs to the zinc-containing alcohol dehydrogenase family. Quinone oxidoreductase subfamily.</text>
</comment>
<evidence type="ECO:0000256" key="6">
    <source>
        <dbReference type="ARBA" id="ARBA00022884"/>
    </source>
</evidence>
<evidence type="ECO:0000256" key="2">
    <source>
        <dbReference type="ARBA" id="ARBA00010371"/>
    </source>
</evidence>
<comment type="subcellular location">
    <subcellularLocation>
        <location evidence="1">Cytoplasm</location>
    </subcellularLocation>
</comment>
<keyword evidence="11" id="KW-1185">Reference proteome</keyword>
<dbReference type="Gene3D" id="3.40.50.720">
    <property type="entry name" value="NAD(P)-binding Rossmann-like Domain"/>
    <property type="match status" value="1"/>
</dbReference>
<sequence>MKAIALTRYLSIDDPQSLMDIELDKPEPSGRDLLVAVKAIAVNPVDYKVRAPNETNKDIVEASPKILGWDAAGVVEAVGPDVTLFKPGDEVFYAGDITRQGANSEFHLIDERIVGHKPKSLDFAHAAAFPLTSITAYEAFFERLGIDVDGSDEGKTILIVGGAGGVGSIAIQLAKIAGLTVVTTASRPESSDWVKKLGADYVINHREPLRPQIEKIGLKYVDYIALFNDTDGHWKAATDLIRPQGHIVTIVENNKPLEMDEMKLKAATLSWEFMFARSMFQTPDMIEQHRLLSRIAAWIDEGRIQGTAGDVMSPINAANLRAAHATLEAGRAIGKIVIEGWS</sequence>
<gene>
    <name evidence="10" type="ORF">Q31b_40910</name>
</gene>
<evidence type="ECO:0000259" key="9">
    <source>
        <dbReference type="SMART" id="SM00829"/>
    </source>
</evidence>
<dbReference type="InterPro" id="IPR011032">
    <property type="entry name" value="GroES-like_sf"/>
</dbReference>
<keyword evidence="8" id="KW-0479">Metal-binding</keyword>
<dbReference type="GO" id="GO:0008270">
    <property type="term" value="F:zinc ion binding"/>
    <property type="evidence" value="ECO:0007669"/>
    <property type="project" value="InterPro"/>
</dbReference>